<sequence length="294" mass="33502">MKTKTSVPFSIKKEIRLFLIILFIPFYACENIDDTIPADSITTTRSYGQYTDEQWKIVKLMPNIESIKWTEPTFSEKLPNLIMEVKPAPACQEFMSNGCKCFIEVGVSNYFNPDDPFLEYTPIVQRELYNSEVGYTDQTITLTIPATKLGESSYIAVRSIFTKDGEPHYGAIKTEQIQSLWSPYASMTGFDKRFPRPEYSDKVPISIFLTVNFIPSPTSKCCYFFIGRDTQPIASATYEGGADVTTKYVSIDCYPNDKAELLYQIGSMIPTVFYEAPYKMNLIRLLFTVPVIDL</sequence>
<reference evidence="1 2" key="1">
    <citation type="journal article" date="2019" name="Nat. Med.">
        <title>A library of human gut bacterial isolates paired with longitudinal multiomics data enables mechanistic microbiome research.</title>
        <authorList>
            <person name="Poyet M."/>
            <person name="Groussin M."/>
            <person name="Gibbons S.M."/>
            <person name="Avila-Pacheco J."/>
            <person name="Jiang X."/>
            <person name="Kearney S.M."/>
            <person name="Perrotta A.R."/>
            <person name="Berdy B."/>
            <person name="Zhao S."/>
            <person name="Lieberman T.D."/>
            <person name="Swanson P.K."/>
            <person name="Smith M."/>
            <person name="Roesemann S."/>
            <person name="Alexander J.E."/>
            <person name="Rich S.A."/>
            <person name="Livny J."/>
            <person name="Vlamakis H."/>
            <person name="Clish C."/>
            <person name="Bullock K."/>
            <person name="Deik A."/>
            <person name="Scott J."/>
            <person name="Pierce K.A."/>
            <person name="Xavier R.J."/>
            <person name="Alm E.J."/>
        </authorList>
    </citation>
    <scope>NUCLEOTIDE SEQUENCE [LARGE SCALE GENOMIC DNA]</scope>
    <source>
        <strain evidence="1 2">BIOML-A162</strain>
    </source>
</reference>
<dbReference type="RefSeq" id="WP_196071575.1">
    <property type="nucleotide sequence ID" value="NZ_CP103247.1"/>
</dbReference>
<comment type="caution">
    <text evidence="1">The sequence shown here is derived from an EMBL/GenBank/DDBJ whole genome shotgun (WGS) entry which is preliminary data.</text>
</comment>
<dbReference type="Proteomes" id="UP000436858">
    <property type="component" value="Unassembled WGS sequence"/>
</dbReference>
<evidence type="ECO:0000313" key="1">
    <source>
        <dbReference type="EMBL" id="KAB4486966.1"/>
    </source>
</evidence>
<gene>
    <name evidence="1" type="ORF">GAN91_02855</name>
</gene>
<protein>
    <submittedName>
        <fullName evidence="1">Uncharacterized protein</fullName>
    </submittedName>
</protein>
<evidence type="ECO:0000313" key="2">
    <source>
        <dbReference type="Proteomes" id="UP000436858"/>
    </source>
</evidence>
<dbReference type="EMBL" id="WCRY01000002">
    <property type="protein sequence ID" value="KAB4486966.1"/>
    <property type="molecule type" value="Genomic_DNA"/>
</dbReference>
<proteinExistence type="predicted"/>
<name>A0A6I0TDY0_BACT4</name>
<accession>A0A6I0TDY0</accession>
<organism evidence="1 2">
    <name type="scientific">Bacteroides thetaiotaomicron</name>
    <dbReference type="NCBI Taxonomy" id="818"/>
    <lineage>
        <taxon>Bacteria</taxon>
        <taxon>Pseudomonadati</taxon>
        <taxon>Bacteroidota</taxon>
        <taxon>Bacteroidia</taxon>
        <taxon>Bacteroidales</taxon>
        <taxon>Bacteroidaceae</taxon>
        <taxon>Bacteroides</taxon>
    </lineage>
</organism>
<dbReference type="AlphaFoldDB" id="A0A6I0TDY0"/>